<dbReference type="EMBL" id="BEXD01003945">
    <property type="protein sequence ID" value="GBC04405.1"/>
    <property type="molecule type" value="Genomic_DNA"/>
</dbReference>
<dbReference type="EMBL" id="BLAL01000059">
    <property type="protein sequence ID" value="GES82042.1"/>
    <property type="molecule type" value="Genomic_DNA"/>
</dbReference>
<accession>A0A2Z6S0Y0</accession>
<keyword evidence="4" id="KW-1185">Reference proteome</keyword>
<name>A0A2Z6S0Y0_9GLOM</name>
<sequence>MGNYCYMKRLNTQAAGGAAPPAEGAAPEGAIPTPAGGAAPPAEGAAPEGAIPTPAGGAAPPAGTPKAVTPTPAGGATPAPPVGGATTSPVLSPSTPLPTASPVNSTSASEGANDMITASITGGIIKSSKAIATPGLYNDEYNDNISNPEITSNELYNNKSLSSTPMEIVVSNQGQELASNNNNQQGTT</sequence>
<dbReference type="Proteomes" id="UP000247702">
    <property type="component" value="Unassembled WGS sequence"/>
</dbReference>
<evidence type="ECO:0000313" key="4">
    <source>
        <dbReference type="Proteomes" id="UP000247702"/>
    </source>
</evidence>
<dbReference type="AlphaFoldDB" id="A0A2Z6S0Y0"/>
<dbReference type="Proteomes" id="UP000615446">
    <property type="component" value="Unassembled WGS sequence"/>
</dbReference>
<reference evidence="3" key="2">
    <citation type="submission" date="2019-10" db="EMBL/GenBank/DDBJ databases">
        <title>Conservation and host-specific expression of non-tandemly repeated heterogenous ribosome RNA gene in arbuscular mycorrhizal fungi.</title>
        <authorList>
            <person name="Maeda T."/>
            <person name="Kobayashi Y."/>
            <person name="Nakagawa T."/>
            <person name="Ezawa T."/>
            <person name="Yamaguchi K."/>
            <person name="Bino T."/>
            <person name="Nishimoto Y."/>
            <person name="Shigenobu S."/>
            <person name="Kawaguchi M."/>
        </authorList>
    </citation>
    <scope>NUCLEOTIDE SEQUENCE</scope>
    <source>
        <strain evidence="3">HR1</strain>
    </source>
</reference>
<organism evidence="2 4">
    <name type="scientific">Rhizophagus clarus</name>
    <dbReference type="NCBI Taxonomy" id="94130"/>
    <lineage>
        <taxon>Eukaryota</taxon>
        <taxon>Fungi</taxon>
        <taxon>Fungi incertae sedis</taxon>
        <taxon>Mucoromycota</taxon>
        <taxon>Glomeromycotina</taxon>
        <taxon>Glomeromycetes</taxon>
        <taxon>Glomerales</taxon>
        <taxon>Glomeraceae</taxon>
        <taxon>Rhizophagus</taxon>
    </lineage>
</organism>
<evidence type="ECO:0000256" key="1">
    <source>
        <dbReference type="SAM" id="MobiDB-lite"/>
    </source>
</evidence>
<feature type="compositionally biased region" description="Low complexity" evidence="1">
    <location>
        <begin position="14"/>
        <end position="103"/>
    </location>
</feature>
<comment type="caution">
    <text evidence="2">The sequence shown here is derived from an EMBL/GenBank/DDBJ whole genome shotgun (WGS) entry which is preliminary data.</text>
</comment>
<feature type="region of interest" description="Disordered" evidence="1">
    <location>
        <begin position="14"/>
        <end position="110"/>
    </location>
</feature>
<dbReference type="OrthoDB" id="10432103at2759"/>
<evidence type="ECO:0000313" key="3">
    <source>
        <dbReference type="EMBL" id="GES82042.1"/>
    </source>
</evidence>
<reference evidence="2 4" key="1">
    <citation type="submission" date="2017-11" db="EMBL/GenBank/DDBJ databases">
        <title>The genome of Rhizophagus clarus HR1 reveals common genetic basis of auxotrophy among arbuscular mycorrhizal fungi.</title>
        <authorList>
            <person name="Kobayashi Y."/>
        </authorList>
    </citation>
    <scope>NUCLEOTIDE SEQUENCE [LARGE SCALE GENOMIC DNA]</scope>
    <source>
        <strain evidence="2 4">HR1</strain>
    </source>
</reference>
<gene>
    <name evidence="3" type="ORF">RCL2_000927100</name>
    <name evidence="2" type="ORF">RclHR1_05670007</name>
</gene>
<evidence type="ECO:0000313" key="2">
    <source>
        <dbReference type="EMBL" id="GBC04405.1"/>
    </source>
</evidence>
<protein>
    <submittedName>
        <fullName evidence="2">Uncharacterized protein</fullName>
    </submittedName>
</protein>
<proteinExistence type="predicted"/>